<keyword evidence="2" id="KW-1185">Reference proteome</keyword>
<dbReference type="Proteomes" id="UP000567922">
    <property type="component" value="Unassembled WGS sequence"/>
</dbReference>
<evidence type="ECO:0000313" key="1">
    <source>
        <dbReference type="EMBL" id="MBB3040128.1"/>
    </source>
</evidence>
<sequence length="270" mass="29178">MAGAKFPVVKGIRMRVTKTNFCGLPLEGPGNYTVTDGWISASLSPNMKAAEELEQTNAEGRVCVADRTPPERKWWDATLTLCNVDTCLIGMITDWPMIVDSEGNVIGFGDQSEVPTDTAVMIEIWAGASQASDCEAPENDDIFDAGSEITGRQFGYFAFLLKEATLGDFEIGAQVSTFTLTGITGSFAQWGRSPFNPIDIDGSGTPGRYLEEPDPDQHIWVQRTPISPPDVTDGCCYLAVQSVTTPYFGETAVAVAGDQPDCDFEPEPEP</sequence>
<protein>
    <recommendedName>
        <fullName evidence="3">Major tail protein</fullName>
    </recommendedName>
</protein>
<proteinExistence type="predicted"/>
<dbReference type="RefSeq" id="WP_064442268.1">
    <property type="nucleotide sequence ID" value="NZ_BDDI01000022.1"/>
</dbReference>
<accession>A0A839RV68</accession>
<comment type="caution">
    <text evidence="1">The sequence shown here is derived from an EMBL/GenBank/DDBJ whole genome shotgun (WGS) entry which is preliminary data.</text>
</comment>
<organism evidence="1 2">
    <name type="scientific">Hoyosella altamirensis</name>
    <dbReference type="NCBI Taxonomy" id="616997"/>
    <lineage>
        <taxon>Bacteria</taxon>
        <taxon>Bacillati</taxon>
        <taxon>Actinomycetota</taxon>
        <taxon>Actinomycetes</taxon>
        <taxon>Mycobacteriales</taxon>
        <taxon>Hoyosellaceae</taxon>
        <taxon>Hoyosella</taxon>
    </lineage>
</organism>
<reference evidence="1 2" key="1">
    <citation type="submission" date="2020-08" db="EMBL/GenBank/DDBJ databases">
        <title>Sequencing the genomes of 1000 actinobacteria strains.</title>
        <authorList>
            <person name="Klenk H.-P."/>
        </authorList>
    </citation>
    <scope>NUCLEOTIDE SEQUENCE [LARGE SCALE GENOMIC DNA]</scope>
    <source>
        <strain evidence="1 2">DSM 45258</strain>
    </source>
</reference>
<dbReference type="AlphaFoldDB" id="A0A839RV68"/>
<evidence type="ECO:0000313" key="2">
    <source>
        <dbReference type="Proteomes" id="UP000567922"/>
    </source>
</evidence>
<gene>
    <name evidence="1" type="ORF">FHU29_004623</name>
</gene>
<evidence type="ECO:0008006" key="3">
    <source>
        <dbReference type="Google" id="ProtNLM"/>
    </source>
</evidence>
<dbReference type="OrthoDB" id="4578848at2"/>
<name>A0A839RV68_9ACTN</name>
<dbReference type="EMBL" id="JACHWS010000007">
    <property type="protein sequence ID" value="MBB3040128.1"/>
    <property type="molecule type" value="Genomic_DNA"/>
</dbReference>